<evidence type="ECO:0000256" key="3">
    <source>
        <dbReference type="ARBA" id="ARBA00023125"/>
    </source>
</evidence>
<dbReference type="InterPro" id="IPR005119">
    <property type="entry name" value="LysR_subst-bd"/>
</dbReference>
<name>A0A7R6STN1_9GAMM</name>
<dbReference type="PRINTS" id="PR00039">
    <property type="entry name" value="HTHLYSR"/>
</dbReference>
<dbReference type="Proteomes" id="UP000595663">
    <property type="component" value="Chromosome"/>
</dbReference>
<evidence type="ECO:0000313" key="7">
    <source>
        <dbReference type="Proteomes" id="UP000595663"/>
    </source>
</evidence>
<proteinExistence type="inferred from homology"/>
<dbReference type="InterPro" id="IPR036388">
    <property type="entry name" value="WH-like_DNA-bd_sf"/>
</dbReference>
<evidence type="ECO:0000256" key="2">
    <source>
        <dbReference type="ARBA" id="ARBA00023015"/>
    </source>
</evidence>
<dbReference type="InterPro" id="IPR058163">
    <property type="entry name" value="LysR-type_TF_proteobact-type"/>
</dbReference>
<accession>A0A7R6STN1</accession>
<keyword evidence="3" id="KW-0238">DNA-binding</keyword>
<keyword evidence="4" id="KW-0804">Transcription</keyword>
<dbReference type="AlphaFoldDB" id="A0A7R6STN1"/>
<dbReference type="GO" id="GO:0003700">
    <property type="term" value="F:DNA-binding transcription factor activity"/>
    <property type="evidence" value="ECO:0007669"/>
    <property type="project" value="InterPro"/>
</dbReference>
<dbReference type="OrthoDB" id="9815676at2"/>
<dbReference type="GO" id="GO:0006351">
    <property type="term" value="P:DNA-templated transcription"/>
    <property type="evidence" value="ECO:0007669"/>
    <property type="project" value="TreeGrafter"/>
</dbReference>
<organism evidence="6 7">
    <name type="scientific">Amphritea japonica ATCC BAA-1530</name>
    <dbReference type="NCBI Taxonomy" id="1278309"/>
    <lineage>
        <taxon>Bacteria</taxon>
        <taxon>Pseudomonadati</taxon>
        <taxon>Pseudomonadota</taxon>
        <taxon>Gammaproteobacteria</taxon>
        <taxon>Oceanospirillales</taxon>
        <taxon>Oceanospirillaceae</taxon>
        <taxon>Amphritea</taxon>
    </lineage>
</organism>
<dbReference type="Pfam" id="PF03466">
    <property type="entry name" value="LysR_substrate"/>
    <property type="match status" value="1"/>
</dbReference>
<reference evidence="6 7" key="1">
    <citation type="journal article" date="2008" name="Int. J. Syst. Evol. Microbiol.">
        <title>Amphritea japonica sp. nov. and Amphritea balenae sp. nov., isolated from the sediment adjacent to sperm whale carcasses off Kagoshima, Japan.</title>
        <authorList>
            <person name="Miyazaki M."/>
            <person name="Nogi Y."/>
            <person name="Fujiwara Y."/>
            <person name="Kawato M."/>
            <person name="Nagahama T."/>
            <person name="Kubokawa K."/>
            <person name="Horikoshi K."/>
        </authorList>
    </citation>
    <scope>NUCLEOTIDE SEQUENCE [LARGE SCALE GENOMIC DNA]</scope>
    <source>
        <strain evidence="6 7">ATCC BAA-1530</strain>
    </source>
</reference>
<dbReference type="SUPFAM" id="SSF53850">
    <property type="entry name" value="Periplasmic binding protein-like II"/>
    <property type="match status" value="1"/>
</dbReference>
<sequence>MSNFDDIFSFSKVAELNSYTKAAKQLNIPKATLSRRMKNLEERMGVKLINRDTRKLSLTEAGIHLYKSSSSPLAQLREIENEASNFQTKPAGDLKITLPVDVSIRLLNDIISDFVMLHPQINLEIFFTNEVVDIINEGFDLAIRGGAPKDSNLISKKILSSKLHFCCSRTYFEEHQPLSHPNQISSQNFVTFDSPTSEHIKITRDHEEIILHTRNSLSVNSLDMVLQCALKGYGIAMLPTSVCYDALKSGTLIPLFEDWSRPAIALYALYPNRVKTNKLQLFIEYVERRLSDIELKFKTFE</sequence>
<keyword evidence="7" id="KW-1185">Reference proteome</keyword>
<dbReference type="CDD" id="cd08422">
    <property type="entry name" value="PBP2_CrgA_like"/>
    <property type="match status" value="1"/>
</dbReference>
<keyword evidence="2" id="KW-0805">Transcription regulation</keyword>
<dbReference type="InterPro" id="IPR000847">
    <property type="entry name" value="LysR_HTH_N"/>
</dbReference>
<evidence type="ECO:0000259" key="5">
    <source>
        <dbReference type="PROSITE" id="PS50931"/>
    </source>
</evidence>
<dbReference type="GO" id="GO:0043565">
    <property type="term" value="F:sequence-specific DNA binding"/>
    <property type="evidence" value="ECO:0007669"/>
    <property type="project" value="TreeGrafter"/>
</dbReference>
<protein>
    <submittedName>
        <fullName evidence="6">LysR family transcriptional regulator</fullName>
    </submittedName>
</protein>
<evidence type="ECO:0000256" key="1">
    <source>
        <dbReference type="ARBA" id="ARBA00009437"/>
    </source>
</evidence>
<comment type="similarity">
    <text evidence="1">Belongs to the LysR transcriptional regulatory family.</text>
</comment>
<dbReference type="PROSITE" id="PS50931">
    <property type="entry name" value="HTH_LYSR"/>
    <property type="match status" value="1"/>
</dbReference>
<feature type="domain" description="HTH lysR-type" evidence="5">
    <location>
        <begin position="1"/>
        <end position="59"/>
    </location>
</feature>
<dbReference type="EMBL" id="AP014545">
    <property type="protein sequence ID" value="BBB26792.1"/>
    <property type="molecule type" value="Genomic_DNA"/>
</dbReference>
<dbReference type="PANTHER" id="PTHR30537:SF68">
    <property type="entry name" value="TRANSCRIPTIONAL REGULATOR-RELATED"/>
    <property type="match status" value="1"/>
</dbReference>
<evidence type="ECO:0000313" key="6">
    <source>
        <dbReference type="EMBL" id="BBB26792.1"/>
    </source>
</evidence>
<dbReference type="PANTHER" id="PTHR30537">
    <property type="entry name" value="HTH-TYPE TRANSCRIPTIONAL REGULATOR"/>
    <property type="match status" value="1"/>
</dbReference>
<gene>
    <name evidence="6" type="ORF">AMJAP_2201</name>
</gene>
<dbReference type="KEGG" id="ajp:AMJAP_2201"/>
<dbReference type="Gene3D" id="1.10.10.10">
    <property type="entry name" value="Winged helix-like DNA-binding domain superfamily/Winged helix DNA-binding domain"/>
    <property type="match status" value="1"/>
</dbReference>
<dbReference type="SUPFAM" id="SSF46785">
    <property type="entry name" value="Winged helix' DNA-binding domain"/>
    <property type="match status" value="1"/>
</dbReference>
<dbReference type="RefSeq" id="WP_019620420.1">
    <property type="nucleotide sequence ID" value="NZ_AP014545.1"/>
</dbReference>
<dbReference type="Pfam" id="PF00126">
    <property type="entry name" value="HTH_1"/>
    <property type="match status" value="1"/>
</dbReference>
<dbReference type="InterPro" id="IPR036390">
    <property type="entry name" value="WH_DNA-bd_sf"/>
</dbReference>
<dbReference type="Gene3D" id="3.40.190.290">
    <property type="match status" value="1"/>
</dbReference>
<evidence type="ECO:0000256" key="4">
    <source>
        <dbReference type="ARBA" id="ARBA00023163"/>
    </source>
</evidence>
<dbReference type="FunFam" id="1.10.10.10:FF:000001">
    <property type="entry name" value="LysR family transcriptional regulator"/>
    <property type="match status" value="1"/>
</dbReference>